<sequence>MARLADELLEWILAPPLHVPDEMFADPGPVSPFSRATFSASDVLLVCKSWMRVATPALYATVVIRSTAQAQALALALSRNPQFGRYVRKLRLEGAYGEYTREFIQHMRYADDFCFALSVRSSDDIGGLDMAFRTLNPTRVILTLPPLRDNPKYRALLSKLAAALVDWRWTVLKEFSFTRGGEYQVGGEDHLQECTYAPDLVQALSKLPYLETVRHPASYRSPMLPTYPGSDVGRLLSNTAIKFLILYCPRTAPRATPSLPESMMSRLYLLPPGATHPTKFGARSTVEATSTSDNPFYRPLNHLTRDARVEIWSKILSFVITTQPTGGLWVHGEYSPDSASFTRGRIDRRTTRSLVRVSKDFKDAALRAILARVCISDAEQFKFLTSMFARISSSDKWVEWLRLQPFPHLTSSELERVFRTTTNVRSFAADGFRPDLFPAFQLLFLTAGRSIRSLVLADVGRLTRHSGLLGSAQYPGHIFKDLVVLEHLDWDVEHISFDMATATNQFPELRSLAIRRSHSSFVELLAKCSLPKLSHLVLGQGFMHGSPLLESHGAKIGSISAHVGLHQDEFDACPALHTLELSQDATASALSGLRHAHLSTIKLRWPIDDGTKWINRYRTFGKGLSSERLPSLKSAVVVQQKDIWPSTEQEIARSPWPKIYALFSANGVSLLDHTHRAWRPRLQVQ</sequence>
<organism evidence="1 2">
    <name type="scientific">Auricularia subglabra (strain TFB-10046 / SS5)</name>
    <name type="common">White-rot fungus</name>
    <name type="synonym">Auricularia delicata (strain TFB10046)</name>
    <dbReference type="NCBI Taxonomy" id="717982"/>
    <lineage>
        <taxon>Eukaryota</taxon>
        <taxon>Fungi</taxon>
        <taxon>Dikarya</taxon>
        <taxon>Basidiomycota</taxon>
        <taxon>Agaricomycotina</taxon>
        <taxon>Agaricomycetes</taxon>
        <taxon>Auriculariales</taxon>
        <taxon>Auriculariaceae</taxon>
        <taxon>Auricularia</taxon>
    </lineage>
</organism>
<accession>J0WVM1</accession>
<dbReference type="OrthoDB" id="2786563at2759"/>
<dbReference type="InParanoid" id="J0WVM1"/>
<dbReference type="KEGG" id="adl:AURDEDRAFT_116271"/>
<dbReference type="AlphaFoldDB" id="J0WVM1"/>
<protein>
    <submittedName>
        <fullName evidence="1">Uncharacterized protein</fullName>
    </submittedName>
</protein>
<keyword evidence="2" id="KW-1185">Reference proteome</keyword>
<dbReference type="Proteomes" id="UP000006514">
    <property type="component" value="Unassembled WGS sequence"/>
</dbReference>
<dbReference type="eggNOG" id="ENOG502SPJ6">
    <property type="taxonomic scope" value="Eukaryota"/>
</dbReference>
<evidence type="ECO:0000313" key="2">
    <source>
        <dbReference type="Proteomes" id="UP000006514"/>
    </source>
</evidence>
<name>J0WVM1_AURST</name>
<proteinExistence type="predicted"/>
<gene>
    <name evidence="1" type="ORF">AURDEDRAFT_116271</name>
</gene>
<dbReference type="EMBL" id="JH687817">
    <property type="protein sequence ID" value="EJD39069.1"/>
    <property type="molecule type" value="Genomic_DNA"/>
</dbReference>
<evidence type="ECO:0000313" key="1">
    <source>
        <dbReference type="EMBL" id="EJD39069.1"/>
    </source>
</evidence>
<reference evidence="2" key="1">
    <citation type="journal article" date="2012" name="Science">
        <title>The Paleozoic origin of enzymatic lignin decomposition reconstructed from 31 fungal genomes.</title>
        <authorList>
            <person name="Floudas D."/>
            <person name="Binder M."/>
            <person name="Riley R."/>
            <person name="Barry K."/>
            <person name="Blanchette R.A."/>
            <person name="Henrissat B."/>
            <person name="Martinez A.T."/>
            <person name="Otillar R."/>
            <person name="Spatafora J.W."/>
            <person name="Yadav J.S."/>
            <person name="Aerts A."/>
            <person name="Benoit I."/>
            <person name="Boyd A."/>
            <person name="Carlson A."/>
            <person name="Copeland A."/>
            <person name="Coutinho P.M."/>
            <person name="de Vries R.P."/>
            <person name="Ferreira P."/>
            <person name="Findley K."/>
            <person name="Foster B."/>
            <person name="Gaskell J."/>
            <person name="Glotzer D."/>
            <person name="Gorecki P."/>
            <person name="Heitman J."/>
            <person name="Hesse C."/>
            <person name="Hori C."/>
            <person name="Igarashi K."/>
            <person name="Jurgens J.A."/>
            <person name="Kallen N."/>
            <person name="Kersten P."/>
            <person name="Kohler A."/>
            <person name="Kuees U."/>
            <person name="Kumar T.K.A."/>
            <person name="Kuo A."/>
            <person name="LaButti K."/>
            <person name="Larrondo L.F."/>
            <person name="Lindquist E."/>
            <person name="Ling A."/>
            <person name="Lombard V."/>
            <person name="Lucas S."/>
            <person name="Lundell T."/>
            <person name="Martin R."/>
            <person name="McLaughlin D.J."/>
            <person name="Morgenstern I."/>
            <person name="Morin E."/>
            <person name="Murat C."/>
            <person name="Nagy L.G."/>
            <person name="Nolan M."/>
            <person name="Ohm R.A."/>
            <person name="Patyshakuliyeva A."/>
            <person name="Rokas A."/>
            <person name="Ruiz-Duenas F.J."/>
            <person name="Sabat G."/>
            <person name="Salamov A."/>
            <person name="Samejima M."/>
            <person name="Schmutz J."/>
            <person name="Slot J.C."/>
            <person name="St John F."/>
            <person name="Stenlid J."/>
            <person name="Sun H."/>
            <person name="Sun S."/>
            <person name="Syed K."/>
            <person name="Tsang A."/>
            <person name="Wiebenga A."/>
            <person name="Young D."/>
            <person name="Pisabarro A."/>
            <person name="Eastwood D.C."/>
            <person name="Martin F."/>
            <person name="Cullen D."/>
            <person name="Grigoriev I.V."/>
            <person name="Hibbett D.S."/>
        </authorList>
    </citation>
    <scope>NUCLEOTIDE SEQUENCE [LARGE SCALE GENOMIC DNA]</scope>
    <source>
        <strain evidence="2">TFB10046</strain>
    </source>
</reference>